<accession>A0A9I9EJ89</accession>
<name>A0A9I9EJ89_CUCME</name>
<evidence type="ECO:0000313" key="1">
    <source>
        <dbReference type="EnsemblPlants" id="MELO3C034517.2.1"/>
    </source>
</evidence>
<sequence>MVQTQIEEWMEMIDHEIARMKKESSKMPVIEATLSEITKNLKLMRLHIKKQQQAILSYMETNATKR</sequence>
<proteinExistence type="predicted"/>
<dbReference type="AlphaFoldDB" id="A0A9I9EJ89"/>
<dbReference type="Gramene" id="MELO3C034517.2.1">
    <property type="protein sequence ID" value="MELO3C034517.2.1"/>
    <property type="gene ID" value="MELO3C034517.2"/>
</dbReference>
<protein>
    <submittedName>
        <fullName evidence="1">Uncharacterized protein</fullName>
    </submittedName>
</protein>
<reference evidence="1" key="1">
    <citation type="submission" date="2023-03" db="UniProtKB">
        <authorList>
            <consortium name="EnsemblPlants"/>
        </authorList>
    </citation>
    <scope>IDENTIFICATION</scope>
</reference>
<dbReference type="EnsemblPlants" id="MELO3C034517.2.1">
    <property type="protein sequence ID" value="MELO3C034517.2.1"/>
    <property type="gene ID" value="MELO3C034517.2"/>
</dbReference>
<organism evidence="1">
    <name type="scientific">Cucumis melo</name>
    <name type="common">Muskmelon</name>
    <dbReference type="NCBI Taxonomy" id="3656"/>
    <lineage>
        <taxon>Eukaryota</taxon>
        <taxon>Viridiplantae</taxon>
        <taxon>Streptophyta</taxon>
        <taxon>Embryophyta</taxon>
        <taxon>Tracheophyta</taxon>
        <taxon>Spermatophyta</taxon>
        <taxon>Magnoliopsida</taxon>
        <taxon>eudicotyledons</taxon>
        <taxon>Gunneridae</taxon>
        <taxon>Pentapetalae</taxon>
        <taxon>rosids</taxon>
        <taxon>fabids</taxon>
        <taxon>Cucurbitales</taxon>
        <taxon>Cucurbitaceae</taxon>
        <taxon>Benincaseae</taxon>
        <taxon>Cucumis</taxon>
    </lineage>
</organism>